<evidence type="ECO:0000256" key="1">
    <source>
        <dbReference type="SAM" id="MobiDB-lite"/>
    </source>
</evidence>
<accession>A0A7W7S109</accession>
<organism evidence="2 3">
    <name type="scientific">Streptosporangium album</name>
    <dbReference type="NCBI Taxonomy" id="47479"/>
    <lineage>
        <taxon>Bacteria</taxon>
        <taxon>Bacillati</taxon>
        <taxon>Actinomycetota</taxon>
        <taxon>Actinomycetes</taxon>
        <taxon>Streptosporangiales</taxon>
        <taxon>Streptosporangiaceae</taxon>
        <taxon>Streptosporangium</taxon>
    </lineage>
</organism>
<reference evidence="2 3" key="1">
    <citation type="submission" date="2020-08" db="EMBL/GenBank/DDBJ databases">
        <title>Sequencing the genomes of 1000 actinobacteria strains.</title>
        <authorList>
            <person name="Klenk H.-P."/>
        </authorList>
    </citation>
    <scope>NUCLEOTIDE SEQUENCE [LARGE SCALE GENOMIC DNA]</scope>
    <source>
        <strain evidence="2 3">DSM 43023</strain>
    </source>
</reference>
<dbReference type="Proteomes" id="UP000534286">
    <property type="component" value="Unassembled WGS sequence"/>
</dbReference>
<gene>
    <name evidence="2" type="ORF">FHR32_006336</name>
</gene>
<protein>
    <submittedName>
        <fullName evidence="2">Uncharacterized protein</fullName>
    </submittedName>
</protein>
<keyword evidence="3" id="KW-1185">Reference proteome</keyword>
<name>A0A7W7S109_9ACTN</name>
<feature type="region of interest" description="Disordered" evidence="1">
    <location>
        <begin position="60"/>
        <end position="85"/>
    </location>
</feature>
<dbReference type="RefSeq" id="WP_184758008.1">
    <property type="nucleotide sequence ID" value="NZ_BAABEK010000034.1"/>
</dbReference>
<dbReference type="AlphaFoldDB" id="A0A7W7S109"/>
<sequence length="85" mass="7647">MASDITGGFIGNLEDAFTPPVAGGCCGSPASTAPDAATSAGTAVSCCGSEAKATQAAEDGCCGQAPAPAAASSAAGTDASAGCCG</sequence>
<comment type="caution">
    <text evidence="2">The sequence shown here is derived from an EMBL/GenBank/DDBJ whole genome shotgun (WGS) entry which is preliminary data.</text>
</comment>
<dbReference type="EMBL" id="JACHJU010000003">
    <property type="protein sequence ID" value="MBB4941950.1"/>
    <property type="molecule type" value="Genomic_DNA"/>
</dbReference>
<evidence type="ECO:0000313" key="2">
    <source>
        <dbReference type="EMBL" id="MBB4941950.1"/>
    </source>
</evidence>
<evidence type="ECO:0000313" key="3">
    <source>
        <dbReference type="Proteomes" id="UP000534286"/>
    </source>
</evidence>
<proteinExistence type="predicted"/>